<sequence length="126" mass="14294">MEASLYLSLSKREILSCAPKQSVDLCSDVYLLNRQNIIVSRMIYPMKMDMIIWAFSAILPLILLAVRRALLSTKLNLRRISGQSTTASCGKTDNRRSLFGARCGKTSVYPLWYSEVIILKTFLKLT</sequence>
<dbReference type="PATRIC" id="fig|1473.5.peg.1413"/>
<evidence type="ECO:0000313" key="3">
    <source>
        <dbReference type="Proteomes" id="UP000036780"/>
    </source>
</evidence>
<reference evidence="3" key="1">
    <citation type="submission" date="2015-07" db="EMBL/GenBank/DDBJ databases">
        <title>Fjat-10053 dsm26.</title>
        <authorList>
            <person name="Liu B."/>
            <person name="Wang J."/>
            <person name="Zhu Y."/>
            <person name="Liu G."/>
            <person name="Chen Q."/>
            <person name="Chen Z."/>
            <person name="Lan J."/>
            <person name="Che J."/>
            <person name="Ge C."/>
            <person name="Shi H."/>
            <person name="Pan Z."/>
            <person name="Liu X."/>
        </authorList>
    </citation>
    <scope>NUCLEOTIDE SEQUENCE [LARGE SCALE GENOMIC DNA]</scope>
    <source>
        <strain evidence="3">DSM 26</strain>
    </source>
</reference>
<dbReference type="EMBL" id="LGTO01000007">
    <property type="protein sequence ID" value="KNE19571.1"/>
    <property type="molecule type" value="Genomic_DNA"/>
</dbReference>
<evidence type="ECO:0000313" key="2">
    <source>
        <dbReference type="EMBL" id="KNE19571.1"/>
    </source>
</evidence>
<feature type="transmembrane region" description="Helical" evidence="1">
    <location>
        <begin position="50"/>
        <end position="70"/>
    </location>
</feature>
<keyword evidence="3" id="KW-1185">Reference proteome</keyword>
<organism evidence="2 3">
    <name type="scientific">Virgibacillus pantothenticus</name>
    <dbReference type="NCBI Taxonomy" id="1473"/>
    <lineage>
        <taxon>Bacteria</taxon>
        <taxon>Bacillati</taxon>
        <taxon>Bacillota</taxon>
        <taxon>Bacilli</taxon>
        <taxon>Bacillales</taxon>
        <taxon>Bacillaceae</taxon>
        <taxon>Virgibacillus</taxon>
    </lineage>
</organism>
<keyword evidence="1" id="KW-0472">Membrane</keyword>
<accession>A0A0L0QLZ0</accession>
<dbReference type="Proteomes" id="UP000036780">
    <property type="component" value="Unassembled WGS sequence"/>
</dbReference>
<name>A0A0L0QLZ0_VIRPA</name>
<evidence type="ECO:0000256" key="1">
    <source>
        <dbReference type="SAM" id="Phobius"/>
    </source>
</evidence>
<proteinExistence type="predicted"/>
<gene>
    <name evidence="2" type="ORF">AFK71_13955</name>
</gene>
<comment type="caution">
    <text evidence="2">The sequence shown here is derived from an EMBL/GenBank/DDBJ whole genome shotgun (WGS) entry which is preliminary data.</text>
</comment>
<keyword evidence="1" id="KW-1133">Transmembrane helix</keyword>
<dbReference type="AlphaFoldDB" id="A0A0L0QLZ0"/>
<protein>
    <submittedName>
        <fullName evidence="2">Uncharacterized protein</fullName>
    </submittedName>
</protein>
<keyword evidence="1" id="KW-0812">Transmembrane</keyword>